<name>A0A2U3DCD1_SULT2</name>
<dbReference type="InterPro" id="IPR029044">
    <property type="entry name" value="Nucleotide-diphossugar_trans"/>
</dbReference>
<dbReference type="PANTHER" id="PTHR43630:SF1">
    <property type="entry name" value="POLY-BETA-1,6-N-ACETYL-D-GLUCOSAMINE SYNTHASE"/>
    <property type="match status" value="1"/>
</dbReference>
<dbReference type="AlphaFoldDB" id="A0A2U3DCD1"/>
<feature type="transmembrane region" description="Helical" evidence="4">
    <location>
        <begin position="368"/>
        <end position="391"/>
    </location>
</feature>
<dbReference type="Proteomes" id="UP000245380">
    <property type="component" value="Unassembled WGS sequence"/>
</dbReference>
<comment type="caution">
    <text evidence="5">The sequence shown here is derived from an EMBL/GenBank/DDBJ whole genome shotgun (WGS) entry which is preliminary data.</text>
</comment>
<dbReference type="RefSeq" id="WP_109429526.1">
    <property type="nucleotide sequence ID" value="NZ_MPDK01000002.1"/>
</dbReference>
<dbReference type="PANTHER" id="PTHR43630">
    <property type="entry name" value="POLY-BETA-1,6-N-ACETYL-D-GLUCOSAMINE SYNTHASE"/>
    <property type="match status" value="1"/>
</dbReference>
<comment type="similarity">
    <text evidence="1">Belongs to the glycosyltransferase 2 family.</text>
</comment>
<feature type="transmembrane region" description="Helical" evidence="4">
    <location>
        <begin position="342"/>
        <end position="361"/>
    </location>
</feature>
<sequence length="415" mass="47859">MSFWSAVLDGAFIALQAITGLIGAYQVVLSVFGLYYRKRKIQFDPQKRFAVLVAAHNEAQVIRPLLENLKRMEYPDHLYDIYVIADNCTDNTAEIARACGVNVAERSNDQERGKGFAIRWMLDRLYESEQKYDAVVMFDADNLVATNFLRVMNERLLAGKKVIQGYLDIKNPYDSWVTISMAISYWYTNRMWQLARYNLGLSCALGGTGLCIDMKLLERLGWEATGLTEDVEFGAKCVSVGIYPVWAHDARVYDEKPISLRASMRQRLRWMQGHFNCAQQYMAPLLSASIAERSLAKLDAAIYLFQPMRFLILFFTGFMLLFQMGAPAAWAVNSMTELLPTWFWAMINLFILLQMPLAMLLDRIPWKAYLGLPLFPVFMVTWFPVTLLALFTRHNRVWNHTVHTRAIQLDEMRSR</sequence>
<organism evidence="5 6">
    <name type="scientific">Sulfoacidibacillus thermotolerans</name>
    <name type="common">Acidibacillus sulfuroxidans</name>
    <dbReference type="NCBI Taxonomy" id="1765684"/>
    <lineage>
        <taxon>Bacteria</taxon>
        <taxon>Bacillati</taxon>
        <taxon>Bacillota</taxon>
        <taxon>Bacilli</taxon>
        <taxon>Bacillales</taxon>
        <taxon>Alicyclobacillaceae</taxon>
        <taxon>Sulfoacidibacillus</taxon>
    </lineage>
</organism>
<keyword evidence="4" id="KW-1133">Transmembrane helix</keyword>
<feature type="transmembrane region" description="Helical" evidence="4">
    <location>
        <begin position="310"/>
        <end position="330"/>
    </location>
</feature>
<keyword evidence="2" id="KW-0328">Glycosyltransferase</keyword>
<dbReference type="Pfam" id="PF13641">
    <property type="entry name" value="Glyco_tranf_2_3"/>
    <property type="match status" value="1"/>
</dbReference>
<protein>
    <submittedName>
        <fullName evidence="5">Glycosyl transferase family 2</fullName>
    </submittedName>
</protein>
<dbReference type="Gene3D" id="3.90.550.10">
    <property type="entry name" value="Spore Coat Polysaccharide Biosynthesis Protein SpsA, Chain A"/>
    <property type="match status" value="1"/>
</dbReference>
<feature type="transmembrane region" description="Helical" evidence="4">
    <location>
        <begin position="12"/>
        <end position="36"/>
    </location>
</feature>
<reference evidence="5 6" key="1">
    <citation type="submission" date="2016-11" db="EMBL/GenBank/DDBJ databases">
        <title>Comparative genomics of Acidibacillus ferroxidans species.</title>
        <authorList>
            <person name="Oliveira G."/>
            <person name="Nunes G."/>
            <person name="Oliveira R."/>
            <person name="Araujo F."/>
            <person name="Salim A."/>
            <person name="Scholte L."/>
            <person name="Morais D."/>
            <person name="Nancucheo I."/>
            <person name="Johnson D.B."/>
            <person name="Grail B."/>
            <person name="Bittencourt J."/>
            <person name="Valadares R."/>
        </authorList>
    </citation>
    <scope>NUCLEOTIDE SEQUENCE [LARGE SCALE GENOMIC DNA]</scope>
    <source>
        <strain evidence="5 6">Y002</strain>
    </source>
</reference>
<keyword evidence="6" id="KW-1185">Reference proteome</keyword>
<dbReference type="EMBL" id="MPDK01000002">
    <property type="protein sequence ID" value="PWI58928.1"/>
    <property type="molecule type" value="Genomic_DNA"/>
</dbReference>
<accession>A0A2U3DCD1</accession>
<dbReference type="OrthoDB" id="9797391at2"/>
<evidence type="ECO:0000313" key="5">
    <source>
        <dbReference type="EMBL" id="PWI58928.1"/>
    </source>
</evidence>
<evidence type="ECO:0000313" key="6">
    <source>
        <dbReference type="Proteomes" id="UP000245380"/>
    </source>
</evidence>
<proteinExistence type="inferred from homology"/>
<gene>
    <name evidence="5" type="ORF">BM613_02295</name>
</gene>
<dbReference type="SUPFAM" id="SSF53448">
    <property type="entry name" value="Nucleotide-diphospho-sugar transferases"/>
    <property type="match status" value="1"/>
</dbReference>
<keyword evidence="3 5" id="KW-0808">Transferase</keyword>
<dbReference type="GO" id="GO:0016757">
    <property type="term" value="F:glycosyltransferase activity"/>
    <property type="evidence" value="ECO:0007669"/>
    <property type="project" value="UniProtKB-KW"/>
</dbReference>
<keyword evidence="4" id="KW-0812">Transmembrane</keyword>
<dbReference type="CDD" id="cd06438">
    <property type="entry name" value="EpsO_like"/>
    <property type="match status" value="1"/>
</dbReference>
<evidence type="ECO:0000256" key="3">
    <source>
        <dbReference type="ARBA" id="ARBA00022679"/>
    </source>
</evidence>
<evidence type="ECO:0000256" key="2">
    <source>
        <dbReference type="ARBA" id="ARBA00022676"/>
    </source>
</evidence>
<keyword evidence="4" id="KW-0472">Membrane</keyword>
<evidence type="ECO:0000256" key="1">
    <source>
        <dbReference type="ARBA" id="ARBA00006739"/>
    </source>
</evidence>
<evidence type="ECO:0000256" key="4">
    <source>
        <dbReference type="SAM" id="Phobius"/>
    </source>
</evidence>